<organism evidence="2 3">
    <name type="scientific">Burkholderia pseudomultivorans</name>
    <dbReference type="NCBI Taxonomy" id="1207504"/>
    <lineage>
        <taxon>Bacteria</taxon>
        <taxon>Pseudomonadati</taxon>
        <taxon>Pseudomonadota</taxon>
        <taxon>Betaproteobacteria</taxon>
        <taxon>Burkholderiales</taxon>
        <taxon>Burkholderiaceae</taxon>
        <taxon>Burkholderia</taxon>
        <taxon>Burkholderia cepacia complex</taxon>
    </lineage>
</organism>
<comment type="caution">
    <text evidence="2">The sequence shown here is derived from an EMBL/GenBank/DDBJ whole genome shotgun (WGS) entry which is preliminary data.</text>
</comment>
<evidence type="ECO:0000313" key="3">
    <source>
        <dbReference type="Proteomes" id="UP001248067"/>
    </source>
</evidence>
<evidence type="ECO:0000256" key="1">
    <source>
        <dbReference type="SAM" id="MobiDB-lite"/>
    </source>
</evidence>
<gene>
    <name evidence="2" type="ORF">FEQ00_06376</name>
</gene>
<name>A0ABU2EDE3_9BURK</name>
<sequence length="242" mass="25861">MGIDQNGAWTVAPLTARSTSSARSTDEKTGPGALTDFQGTTGIGQLGVNFAGSTHDAIAYLPTLTVGRMEGPVAYGLGVEHSQHAGNRHTNFENEFPEHLPDLSIALDTVQISATRMAGLTRRLVYDYAHTPLVRRMTQLMLLPGTKVPAHRLGSLVDAFVLAGDVSFVARDVVSDAKAGDFVVMEPGTQVTYSSRYGASLLVWADGPSTWEDGPASPELYGFTSSHGDPLRFGNRKPVEMV</sequence>
<dbReference type="Proteomes" id="UP001248067">
    <property type="component" value="Unassembled WGS sequence"/>
</dbReference>
<dbReference type="EMBL" id="VJSY01000075">
    <property type="protein sequence ID" value="MDR8757916.1"/>
    <property type="molecule type" value="Genomic_DNA"/>
</dbReference>
<proteinExistence type="predicted"/>
<evidence type="ECO:0000313" key="2">
    <source>
        <dbReference type="EMBL" id="MDR8757916.1"/>
    </source>
</evidence>
<keyword evidence="3" id="KW-1185">Reference proteome</keyword>
<dbReference type="InterPro" id="IPR011051">
    <property type="entry name" value="RmlC_Cupin_sf"/>
</dbReference>
<feature type="region of interest" description="Disordered" evidence="1">
    <location>
        <begin position="1"/>
        <end position="37"/>
    </location>
</feature>
<protein>
    <submittedName>
        <fullName evidence="2">Uncharacterized protein</fullName>
    </submittedName>
</protein>
<dbReference type="Gene3D" id="2.60.120.10">
    <property type="entry name" value="Jelly Rolls"/>
    <property type="match status" value="1"/>
</dbReference>
<dbReference type="InterPro" id="IPR014710">
    <property type="entry name" value="RmlC-like_jellyroll"/>
</dbReference>
<reference evidence="2 3" key="1">
    <citation type="submission" date="2019-06" db="EMBL/GenBank/DDBJ databases">
        <title>Evolution of Burkholderia multivorans in the lungs of Cystic Fibrosis patients.</title>
        <authorList>
            <person name="Moreira L.M."/>
        </authorList>
    </citation>
    <scope>NUCLEOTIDE SEQUENCE [LARGE SCALE GENOMIC DNA]</scope>
    <source>
        <strain evidence="2 3">VC13239</strain>
    </source>
</reference>
<accession>A0ABU2EDE3</accession>
<dbReference type="SUPFAM" id="SSF51182">
    <property type="entry name" value="RmlC-like cupins"/>
    <property type="match status" value="1"/>
</dbReference>